<evidence type="ECO:0000313" key="5">
    <source>
        <dbReference type="Proteomes" id="UP000218765"/>
    </source>
</evidence>
<dbReference type="Gene3D" id="1.10.10.370">
    <property type="entry name" value="DsrC-like protein, C-terminal domain"/>
    <property type="match status" value="1"/>
</dbReference>
<evidence type="ECO:0000256" key="2">
    <source>
        <dbReference type="ARBA" id="ARBA00022490"/>
    </source>
</evidence>
<dbReference type="GO" id="GO:0005737">
    <property type="term" value="C:cytoplasm"/>
    <property type="evidence" value="ECO:0007669"/>
    <property type="project" value="UniProtKB-SubCell"/>
</dbReference>
<dbReference type="Pfam" id="PF04358">
    <property type="entry name" value="DsrC"/>
    <property type="match status" value="1"/>
</dbReference>
<evidence type="ECO:0000256" key="3">
    <source>
        <dbReference type="PIRNR" id="PIRNR006223"/>
    </source>
</evidence>
<dbReference type="GO" id="GO:0097163">
    <property type="term" value="F:sulfur carrier activity"/>
    <property type="evidence" value="ECO:0007669"/>
    <property type="project" value="TreeGrafter"/>
</dbReference>
<keyword evidence="5" id="KW-1185">Reference proteome</keyword>
<dbReference type="GO" id="GO:0002143">
    <property type="term" value="P:tRNA wobble position uridine thiolation"/>
    <property type="evidence" value="ECO:0007669"/>
    <property type="project" value="TreeGrafter"/>
</dbReference>
<dbReference type="Gene3D" id="3.30.1420.10">
    <property type="match status" value="1"/>
</dbReference>
<comment type="similarity">
    <text evidence="3">Belongs to the dsrC/tusE family.</text>
</comment>
<dbReference type="PANTHER" id="PTHR37010">
    <property type="entry name" value="SULFURTRANSFERASE TUSE"/>
    <property type="match status" value="1"/>
</dbReference>
<keyword evidence="3" id="KW-0808">Transferase</keyword>
<name>A0A1Z4VPV4_9GAMM</name>
<dbReference type="AlphaFoldDB" id="A0A1Z4VPV4"/>
<dbReference type="PANTHER" id="PTHR37010:SF1">
    <property type="entry name" value="SULFURTRANSFERASE TUSE"/>
    <property type="match status" value="1"/>
</dbReference>
<comment type="function">
    <text evidence="3">Part of a sulfur-relay system.</text>
</comment>
<dbReference type="NCBIfam" id="TIGR03342">
    <property type="entry name" value="dsrC_tusE_dsvC"/>
    <property type="match status" value="1"/>
</dbReference>
<dbReference type="PIRSF" id="PIRSF006223">
    <property type="entry name" value="DsrC_TusE"/>
    <property type="match status" value="1"/>
</dbReference>
<dbReference type="EMBL" id="AP018052">
    <property type="protein sequence ID" value="BAZ93660.1"/>
    <property type="molecule type" value="Genomic_DNA"/>
</dbReference>
<evidence type="ECO:0000313" key="4">
    <source>
        <dbReference type="EMBL" id="BAZ93660.1"/>
    </source>
</evidence>
<dbReference type="Proteomes" id="UP000218765">
    <property type="component" value="Chromosome"/>
</dbReference>
<reference evidence="4 5" key="1">
    <citation type="submission" date="2017-05" db="EMBL/GenBank/DDBJ databases">
        <title>Thiocyanate degradation by Thiohalobacter thiocyanaticus FOKN1.</title>
        <authorList>
            <person name="Oshiki M."/>
            <person name="Fukushima T."/>
            <person name="Kawano S."/>
            <person name="Nakagawa J."/>
        </authorList>
    </citation>
    <scope>NUCLEOTIDE SEQUENCE [LARGE SCALE GENOMIC DNA]</scope>
    <source>
        <strain evidence="4 5">FOKN1</strain>
    </source>
</reference>
<gene>
    <name evidence="4" type="ORF">FOKN1_1262</name>
</gene>
<comment type="subcellular location">
    <subcellularLocation>
        <location evidence="1">Cytoplasm</location>
    </subcellularLocation>
</comment>
<proteinExistence type="inferred from homology"/>
<dbReference type="InterPro" id="IPR025526">
    <property type="entry name" value="DsrC-like_dom_sf"/>
</dbReference>
<keyword evidence="2" id="KW-0963">Cytoplasm</keyword>
<dbReference type="GO" id="GO:0016740">
    <property type="term" value="F:transferase activity"/>
    <property type="evidence" value="ECO:0007669"/>
    <property type="project" value="UniProtKB-KW"/>
</dbReference>
<protein>
    <recommendedName>
        <fullName evidence="3">Sulfurtransferase</fullName>
        <ecNumber evidence="3">2.8.1.-</ecNumber>
    </recommendedName>
</protein>
<organism evidence="4 5">
    <name type="scientific">Thiohalobacter thiocyanaticus</name>
    <dbReference type="NCBI Taxonomy" id="585455"/>
    <lineage>
        <taxon>Bacteria</taxon>
        <taxon>Pseudomonadati</taxon>
        <taxon>Pseudomonadota</taxon>
        <taxon>Gammaproteobacteria</taxon>
        <taxon>Thiohalobacterales</taxon>
        <taxon>Thiohalobacteraceae</taxon>
        <taxon>Thiohalobacter</taxon>
    </lineage>
</organism>
<sequence>MTATALKIPMATELDKEGYLIEPAAWNEDIARAMAEEEGIELEPDHWKVFEFMRQYYADNGIAADARFVIRFLASELGYGRSAKARLFELFPYGYVKQACRLAGMKRPRAWSTG</sequence>
<dbReference type="InterPro" id="IPR042072">
    <property type="entry name" value="DsrC-like_C"/>
</dbReference>
<dbReference type="SUPFAM" id="SSF69721">
    <property type="entry name" value="DsrC, the gamma subunit of dissimilatory sulfite reductase"/>
    <property type="match status" value="1"/>
</dbReference>
<dbReference type="InterPro" id="IPR043163">
    <property type="entry name" value="DsrC-like_N"/>
</dbReference>
<dbReference type="InterPro" id="IPR007453">
    <property type="entry name" value="DsrC/TusE"/>
</dbReference>
<dbReference type="EC" id="2.8.1.-" evidence="3"/>
<dbReference type="KEGG" id="ttc:FOKN1_1262"/>
<evidence type="ECO:0000256" key="1">
    <source>
        <dbReference type="ARBA" id="ARBA00004496"/>
    </source>
</evidence>
<accession>A0A1Z4VPV4</accession>